<feature type="transmembrane region" description="Helical" evidence="1">
    <location>
        <begin position="55"/>
        <end position="74"/>
    </location>
</feature>
<evidence type="ECO:0000256" key="2">
    <source>
        <dbReference type="SAM" id="SignalP"/>
    </source>
</evidence>
<protein>
    <submittedName>
        <fullName evidence="3">Uncharacterized protein</fullName>
    </submittedName>
</protein>
<sequence length="570" mass="63795">MSKRRQFRNWESPLLIVLFFVLGLGLSLGHSAFYASLDGTEVGSPEQQENNLRLGTAAAFLAQITLGASVWQAYKLWIWRSVKKTPQKMATLNDIFGAQTSVLALLNMDMLKNFRTGYLIAMFGWSLILPPFFTPGTLFVYSSTREDVGSRNVPYLNIANSSMGHSYAFSPSENGDRFDTKNVTTRVFNGPRTVLTLLATATASQGEVLEITPPSNHSAYTVEFFGPAVQCTQANSTVQAIVSEFLSRKMNDTAETAVEVQNAYYAFVPSFDSQGNITAISAVRGQSISRAINEVWMTFERYKESTDENCDHDKYFQVCSLWNATYHLTLEFENGFQNITASRDLMHPVRHPTDKPGDVSNMAQHAYSAFFWALSDQIVGSFGQFQEPMANSSELRHFGRIQSPIQHTSLLGSSDLAVYFDFNEDRGACQIPYANLSAQRRRDIDLAKNKTMGELVEDLSVNMTISLLHNDLLTNLTSRVVTVVENVNRYGYSPHGLWIPYALSCLFTFVTVLIGIVTLIKNGSMPDTKFQDILAAADREVIGIARDPDSENRQFKVYFEDSNPIFRPHP</sequence>
<evidence type="ECO:0000256" key="1">
    <source>
        <dbReference type="SAM" id="Phobius"/>
    </source>
</evidence>
<gene>
    <name evidence="3" type="ORF">N658DRAFT_431977</name>
</gene>
<feature type="chain" id="PRO_5043020449" evidence="2">
    <location>
        <begin position="30"/>
        <end position="570"/>
    </location>
</feature>
<keyword evidence="1" id="KW-0812">Transmembrane</keyword>
<dbReference type="PANTHER" id="PTHR35041">
    <property type="entry name" value="MEDIATOR OF RNA POLYMERASE II TRANSCRIPTION SUBUNIT 1"/>
    <property type="match status" value="1"/>
</dbReference>
<evidence type="ECO:0000313" key="4">
    <source>
        <dbReference type="Proteomes" id="UP001305647"/>
    </source>
</evidence>
<keyword evidence="4" id="KW-1185">Reference proteome</keyword>
<feature type="transmembrane region" description="Helical" evidence="1">
    <location>
        <begin position="118"/>
        <end position="141"/>
    </location>
</feature>
<organism evidence="3 4">
    <name type="scientific">Parathielavia hyrcaniae</name>
    <dbReference type="NCBI Taxonomy" id="113614"/>
    <lineage>
        <taxon>Eukaryota</taxon>
        <taxon>Fungi</taxon>
        <taxon>Dikarya</taxon>
        <taxon>Ascomycota</taxon>
        <taxon>Pezizomycotina</taxon>
        <taxon>Sordariomycetes</taxon>
        <taxon>Sordariomycetidae</taxon>
        <taxon>Sordariales</taxon>
        <taxon>Chaetomiaceae</taxon>
        <taxon>Parathielavia</taxon>
    </lineage>
</organism>
<evidence type="ECO:0000313" key="3">
    <source>
        <dbReference type="EMBL" id="KAK4098471.1"/>
    </source>
</evidence>
<reference evidence="3" key="1">
    <citation type="journal article" date="2023" name="Mol. Phylogenet. Evol.">
        <title>Genome-scale phylogeny and comparative genomics of the fungal order Sordariales.</title>
        <authorList>
            <person name="Hensen N."/>
            <person name="Bonometti L."/>
            <person name="Westerberg I."/>
            <person name="Brannstrom I.O."/>
            <person name="Guillou S."/>
            <person name="Cros-Aarteil S."/>
            <person name="Calhoun S."/>
            <person name="Haridas S."/>
            <person name="Kuo A."/>
            <person name="Mondo S."/>
            <person name="Pangilinan J."/>
            <person name="Riley R."/>
            <person name="LaButti K."/>
            <person name="Andreopoulos B."/>
            <person name="Lipzen A."/>
            <person name="Chen C."/>
            <person name="Yan M."/>
            <person name="Daum C."/>
            <person name="Ng V."/>
            <person name="Clum A."/>
            <person name="Steindorff A."/>
            <person name="Ohm R.A."/>
            <person name="Martin F."/>
            <person name="Silar P."/>
            <person name="Natvig D.O."/>
            <person name="Lalanne C."/>
            <person name="Gautier V."/>
            <person name="Ament-Velasquez S.L."/>
            <person name="Kruys A."/>
            <person name="Hutchinson M.I."/>
            <person name="Powell A.J."/>
            <person name="Barry K."/>
            <person name="Miller A.N."/>
            <person name="Grigoriev I.V."/>
            <person name="Debuchy R."/>
            <person name="Gladieux P."/>
            <person name="Hiltunen Thoren M."/>
            <person name="Johannesson H."/>
        </authorList>
    </citation>
    <scope>NUCLEOTIDE SEQUENCE</scope>
    <source>
        <strain evidence="3">CBS 757.83</strain>
    </source>
</reference>
<reference evidence="3" key="2">
    <citation type="submission" date="2023-05" db="EMBL/GenBank/DDBJ databases">
        <authorList>
            <consortium name="Lawrence Berkeley National Laboratory"/>
            <person name="Steindorff A."/>
            <person name="Hensen N."/>
            <person name="Bonometti L."/>
            <person name="Westerberg I."/>
            <person name="Brannstrom I.O."/>
            <person name="Guillou S."/>
            <person name="Cros-Aarteil S."/>
            <person name="Calhoun S."/>
            <person name="Haridas S."/>
            <person name="Kuo A."/>
            <person name="Mondo S."/>
            <person name="Pangilinan J."/>
            <person name="Riley R."/>
            <person name="Labutti K."/>
            <person name="Andreopoulos B."/>
            <person name="Lipzen A."/>
            <person name="Chen C."/>
            <person name="Yanf M."/>
            <person name="Daum C."/>
            <person name="Ng V."/>
            <person name="Clum A."/>
            <person name="Ohm R."/>
            <person name="Martin F."/>
            <person name="Silar P."/>
            <person name="Natvig D."/>
            <person name="Lalanne C."/>
            <person name="Gautier V."/>
            <person name="Ament-Velasquez S.L."/>
            <person name="Kruys A."/>
            <person name="Hutchinson M.I."/>
            <person name="Powell A.J."/>
            <person name="Barry K."/>
            <person name="Miller A.N."/>
            <person name="Grigoriev I.V."/>
            <person name="Debuchy R."/>
            <person name="Gladieux P."/>
            <person name="Thoren M.H."/>
            <person name="Johannesson H."/>
        </authorList>
    </citation>
    <scope>NUCLEOTIDE SEQUENCE</scope>
    <source>
        <strain evidence="3">CBS 757.83</strain>
    </source>
</reference>
<name>A0AAN6SZ89_9PEZI</name>
<proteinExistence type="predicted"/>
<comment type="caution">
    <text evidence="3">The sequence shown here is derived from an EMBL/GenBank/DDBJ whole genome shotgun (WGS) entry which is preliminary data.</text>
</comment>
<feature type="signal peptide" evidence="2">
    <location>
        <begin position="1"/>
        <end position="29"/>
    </location>
</feature>
<dbReference type="Proteomes" id="UP001305647">
    <property type="component" value="Unassembled WGS sequence"/>
</dbReference>
<dbReference type="EMBL" id="MU863658">
    <property type="protein sequence ID" value="KAK4098471.1"/>
    <property type="molecule type" value="Genomic_DNA"/>
</dbReference>
<keyword evidence="1" id="KW-1133">Transmembrane helix</keyword>
<keyword evidence="2" id="KW-0732">Signal</keyword>
<feature type="transmembrane region" description="Helical" evidence="1">
    <location>
        <begin position="498"/>
        <end position="520"/>
    </location>
</feature>
<accession>A0AAN6SZ89</accession>
<dbReference type="AlphaFoldDB" id="A0AAN6SZ89"/>
<keyword evidence="1" id="KW-0472">Membrane</keyword>
<dbReference type="PANTHER" id="PTHR35041:SF3">
    <property type="entry name" value="FORMYLMETHIONINE DEFORMYLASE-LIKE PROTEIN"/>
    <property type="match status" value="1"/>
</dbReference>